<dbReference type="VEuPathDB" id="VectorBase:GBRI026583"/>
<proteinExistence type="predicted"/>
<name>A0A1A9WNX0_9MUSC</name>
<sequence>MSSQTEDGDKPSTSQQQELIDEYERFGDFVENVRKTYEKLYRELVLPINDAHLQPFTKIPLEKRGILIKNSNALIESLRERLLKHLLTTWNDFWVNGGVSESLILLQMYKEKCKRYEGKNWKMWSKTPLERTRPIRMRLNENRIHYLEAQLQCQRQQLKEALENNAEHRKKVEEITIQRTLLTKAMENYEEKFELDKLKILRLQQDLLSFDNESTTIETEKK</sequence>
<feature type="coiled-coil region" evidence="1">
    <location>
        <begin position="144"/>
        <end position="206"/>
    </location>
</feature>
<keyword evidence="1" id="KW-0175">Coiled coil</keyword>
<evidence type="ECO:0000313" key="3">
    <source>
        <dbReference type="Proteomes" id="UP000091820"/>
    </source>
</evidence>
<dbReference type="EnsemblMetazoa" id="GBRI026583-RA">
    <property type="protein sequence ID" value="GBRI026583-PA"/>
    <property type="gene ID" value="GBRI026583"/>
</dbReference>
<dbReference type="STRING" id="37001.A0A1A9WNX0"/>
<reference evidence="3" key="1">
    <citation type="submission" date="2014-03" db="EMBL/GenBank/DDBJ databases">
        <authorList>
            <person name="Aksoy S."/>
            <person name="Warren W."/>
            <person name="Wilson R.K."/>
        </authorList>
    </citation>
    <scope>NUCLEOTIDE SEQUENCE [LARGE SCALE GENOMIC DNA]</scope>
    <source>
        <strain evidence="3">IAEA</strain>
    </source>
</reference>
<protein>
    <submittedName>
        <fullName evidence="2">Uncharacterized protein</fullName>
    </submittedName>
</protein>
<keyword evidence="3" id="KW-1185">Reference proteome</keyword>
<reference evidence="2" key="2">
    <citation type="submission" date="2020-05" db="UniProtKB">
        <authorList>
            <consortium name="EnsemblMetazoa"/>
        </authorList>
    </citation>
    <scope>IDENTIFICATION</scope>
    <source>
        <strain evidence="2">IAEA</strain>
    </source>
</reference>
<dbReference type="AlphaFoldDB" id="A0A1A9WNX0"/>
<evidence type="ECO:0000313" key="2">
    <source>
        <dbReference type="EnsemblMetazoa" id="GBRI026583-PA"/>
    </source>
</evidence>
<organism evidence="2 3">
    <name type="scientific">Glossina brevipalpis</name>
    <dbReference type="NCBI Taxonomy" id="37001"/>
    <lineage>
        <taxon>Eukaryota</taxon>
        <taxon>Metazoa</taxon>
        <taxon>Ecdysozoa</taxon>
        <taxon>Arthropoda</taxon>
        <taxon>Hexapoda</taxon>
        <taxon>Insecta</taxon>
        <taxon>Pterygota</taxon>
        <taxon>Neoptera</taxon>
        <taxon>Endopterygota</taxon>
        <taxon>Diptera</taxon>
        <taxon>Brachycera</taxon>
        <taxon>Muscomorpha</taxon>
        <taxon>Hippoboscoidea</taxon>
        <taxon>Glossinidae</taxon>
        <taxon>Glossina</taxon>
    </lineage>
</organism>
<accession>A0A1A9WNX0</accession>
<evidence type="ECO:0000256" key="1">
    <source>
        <dbReference type="SAM" id="Coils"/>
    </source>
</evidence>
<dbReference type="Proteomes" id="UP000091820">
    <property type="component" value="Unassembled WGS sequence"/>
</dbReference>